<reference evidence="1 2" key="1">
    <citation type="journal article" date="2013" name="Stand. Genomic Sci.">
        <title>Genomic Encyclopedia of Type Strains, Phase I: The one thousand microbial genomes (KMG-I) project.</title>
        <authorList>
            <person name="Kyrpides N.C."/>
            <person name="Woyke T."/>
            <person name="Eisen J.A."/>
            <person name="Garrity G."/>
            <person name="Lilburn T.G."/>
            <person name="Beck B.J."/>
            <person name="Whitman W.B."/>
            <person name="Hugenholtz P."/>
            <person name="Klenk H.P."/>
        </authorList>
    </citation>
    <scope>NUCLEOTIDE SEQUENCE [LARGE SCALE GENOMIC DNA]</scope>
    <source>
        <strain evidence="1 2">DSM 13484</strain>
    </source>
</reference>
<organism evidence="1 2">
    <name type="scientific">Chitinophaga japonensis</name>
    <name type="common">Flexibacter japonensis</name>
    <dbReference type="NCBI Taxonomy" id="104662"/>
    <lineage>
        <taxon>Bacteria</taxon>
        <taxon>Pseudomonadati</taxon>
        <taxon>Bacteroidota</taxon>
        <taxon>Chitinophagia</taxon>
        <taxon>Chitinophagales</taxon>
        <taxon>Chitinophagaceae</taxon>
        <taxon>Chitinophaga</taxon>
    </lineage>
</organism>
<evidence type="ECO:0000313" key="2">
    <source>
        <dbReference type="Proteomes" id="UP000316778"/>
    </source>
</evidence>
<comment type="caution">
    <text evidence="1">The sequence shown here is derived from an EMBL/GenBank/DDBJ whole genome shotgun (WGS) entry which is preliminary data.</text>
</comment>
<dbReference type="AlphaFoldDB" id="A0A562SZG8"/>
<dbReference type="EMBL" id="VLLG01000004">
    <property type="protein sequence ID" value="TWI86438.1"/>
    <property type="molecule type" value="Genomic_DNA"/>
</dbReference>
<gene>
    <name evidence="1" type="ORF">LX66_3695</name>
</gene>
<protein>
    <submittedName>
        <fullName evidence="1">Uncharacterized protein</fullName>
    </submittedName>
</protein>
<sequence length="51" mass="5848">MKNEVGSMRYEVRNGVYEGSDSSFTGVYRELHRDCRGKIPENIQEAPKEQG</sequence>
<evidence type="ECO:0000313" key="1">
    <source>
        <dbReference type="EMBL" id="TWI86438.1"/>
    </source>
</evidence>
<name>A0A562SZG8_CHIJA</name>
<accession>A0A562SZG8</accession>
<dbReference type="Proteomes" id="UP000316778">
    <property type="component" value="Unassembled WGS sequence"/>
</dbReference>
<proteinExistence type="predicted"/>
<keyword evidence="2" id="KW-1185">Reference proteome</keyword>